<name>A0A8H4B367_GIGMA</name>
<gene>
    <name evidence="1" type="ORF">F8M41_015995</name>
</gene>
<sequence>MSTTLLIKSENVIATESNGLGFGKKALIGNDRGIGTRNVKKEENKGAKLEIELLLTFLKLAKMNNTKDIKNLKKGPGLKKSVKVKVIAKQESARWMIDLLELLEKLPVWVIVE</sequence>
<organism evidence="1 2">
    <name type="scientific">Gigaspora margarita</name>
    <dbReference type="NCBI Taxonomy" id="4874"/>
    <lineage>
        <taxon>Eukaryota</taxon>
        <taxon>Fungi</taxon>
        <taxon>Fungi incertae sedis</taxon>
        <taxon>Mucoromycota</taxon>
        <taxon>Glomeromycotina</taxon>
        <taxon>Glomeromycetes</taxon>
        <taxon>Diversisporales</taxon>
        <taxon>Gigasporaceae</taxon>
        <taxon>Gigaspora</taxon>
    </lineage>
</organism>
<evidence type="ECO:0000313" key="2">
    <source>
        <dbReference type="Proteomes" id="UP000439903"/>
    </source>
</evidence>
<evidence type="ECO:0000313" key="1">
    <source>
        <dbReference type="EMBL" id="KAF0556234.1"/>
    </source>
</evidence>
<dbReference type="AlphaFoldDB" id="A0A8H4B367"/>
<proteinExistence type="predicted"/>
<accession>A0A8H4B367</accession>
<keyword evidence="2" id="KW-1185">Reference proteome</keyword>
<reference evidence="1 2" key="1">
    <citation type="journal article" date="2019" name="Environ. Microbiol.">
        <title>At the nexus of three kingdoms: the genome of the mycorrhizal fungus Gigaspora margarita provides insights into plant, endobacterial and fungal interactions.</title>
        <authorList>
            <person name="Venice F."/>
            <person name="Ghignone S."/>
            <person name="Salvioli di Fossalunga A."/>
            <person name="Amselem J."/>
            <person name="Novero M."/>
            <person name="Xianan X."/>
            <person name="Sedzielewska Toro K."/>
            <person name="Morin E."/>
            <person name="Lipzen A."/>
            <person name="Grigoriev I.V."/>
            <person name="Henrissat B."/>
            <person name="Martin F.M."/>
            <person name="Bonfante P."/>
        </authorList>
    </citation>
    <scope>NUCLEOTIDE SEQUENCE [LARGE SCALE GENOMIC DNA]</scope>
    <source>
        <strain evidence="1 2">BEG34</strain>
    </source>
</reference>
<protein>
    <submittedName>
        <fullName evidence="1">Uncharacterized protein</fullName>
    </submittedName>
</protein>
<comment type="caution">
    <text evidence="1">The sequence shown here is derived from an EMBL/GenBank/DDBJ whole genome shotgun (WGS) entry which is preliminary data.</text>
</comment>
<dbReference type="Proteomes" id="UP000439903">
    <property type="component" value="Unassembled WGS sequence"/>
</dbReference>
<dbReference type="EMBL" id="WTPW01000035">
    <property type="protein sequence ID" value="KAF0556234.1"/>
    <property type="molecule type" value="Genomic_DNA"/>
</dbReference>